<accession>A0ABN2VWJ5</accession>
<evidence type="ECO:0000313" key="2">
    <source>
        <dbReference type="Proteomes" id="UP001501480"/>
    </source>
</evidence>
<keyword evidence="2" id="KW-1185">Reference proteome</keyword>
<proteinExistence type="predicted"/>
<dbReference type="PROSITE" id="PS51257">
    <property type="entry name" value="PROKAR_LIPOPROTEIN"/>
    <property type="match status" value="1"/>
</dbReference>
<evidence type="ECO:0000313" key="1">
    <source>
        <dbReference type="EMBL" id="GAA2075144.1"/>
    </source>
</evidence>
<dbReference type="RefSeq" id="WP_344326054.1">
    <property type="nucleotide sequence ID" value="NZ_BAAAPY010000003.1"/>
</dbReference>
<protein>
    <recommendedName>
        <fullName evidence="3">LppX_LprAFG lipoprotein</fullName>
    </recommendedName>
</protein>
<sequence length="276" mass="28466">MRSLTMKKLGSACAVATVTVLIGGLGLAGCSGSETTSGGGDDVAVGEDAGTELTRENFFEELSAAQVEAGSARVTMDLGEAAGGVAMQGDVVIGESVEDTAMTATLETGDTGPGTVEMRLVDGVLYMNLGAMTEDRFAALDLQDEDDPVVQQFGSLTDSFDPARQLETLEGAVTGFEQAGAPEQLDGVEATPYSVSVDGAAIVENAGQDPSALGGAVPDELVYTFYVGPDNLPRRIVTDATAMSLTMDFSRWGEEVVVEKPADDEITTESPFGRAG</sequence>
<comment type="caution">
    <text evidence="1">The sequence shown here is derived from an EMBL/GenBank/DDBJ whole genome shotgun (WGS) entry which is preliminary data.</text>
</comment>
<name>A0ABN2VWJ5_9ACTN</name>
<dbReference type="InterPro" id="IPR029046">
    <property type="entry name" value="LolA/LolB/LppX"/>
</dbReference>
<evidence type="ECO:0008006" key="3">
    <source>
        <dbReference type="Google" id="ProtNLM"/>
    </source>
</evidence>
<dbReference type="SUPFAM" id="SSF89392">
    <property type="entry name" value="Prokaryotic lipoproteins and lipoprotein localization factors"/>
    <property type="match status" value="1"/>
</dbReference>
<dbReference type="EMBL" id="BAAAPY010000003">
    <property type="protein sequence ID" value="GAA2075144.1"/>
    <property type="molecule type" value="Genomic_DNA"/>
</dbReference>
<dbReference type="Proteomes" id="UP001501480">
    <property type="component" value="Unassembled WGS sequence"/>
</dbReference>
<organism evidence="1 2">
    <name type="scientific">Aeromicrobium halocynthiae</name>
    <dbReference type="NCBI Taxonomy" id="560557"/>
    <lineage>
        <taxon>Bacteria</taxon>
        <taxon>Bacillati</taxon>
        <taxon>Actinomycetota</taxon>
        <taxon>Actinomycetes</taxon>
        <taxon>Propionibacteriales</taxon>
        <taxon>Nocardioidaceae</taxon>
        <taxon>Aeromicrobium</taxon>
    </lineage>
</organism>
<gene>
    <name evidence="1" type="ORF">GCM10009821_12690</name>
</gene>
<dbReference type="Gene3D" id="2.50.20.20">
    <property type="match status" value="1"/>
</dbReference>
<reference evidence="1 2" key="1">
    <citation type="journal article" date="2019" name="Int. J. Syst. Evol. Microbiol.">
        <title>The Global Catalogue of Microorganisms (GCM) 10K type strain sequencing project: providing services to taxonomists for standard genome sequencing and annotation.</title>
        <authorList>
            <consortium name="The Broad Institute Genomics Platform"/>
            <consortium name="The Broad Institute Genome Sequencing Center for Infectious Disease"/>
            <person name="Wu L."/>
            <person name="Ma J."/>
        </authorList>
    </citation>
    <scope>NUCLEOTIDE SEQUENCE [LARGE SCALE GENOMIC DNA]</scope>
    <source>
        <strain evidence="1 2">JCM 15749</strain>
    </source>
</reference>